<name>A0A284VNL7_9EURY</name>
<dbReference type="AlphaFoldDB" id="A0A284VNL7"/>
<dbReference type="SUPFAM" id="SSF46785">
    <property type="entry name" value="Winged helix' DNA-binding domain"/>
    <property type="match status" value="1"/>
</dbReference>
<gene>
    <name evidence="2" type="ORF">MNV_2030005</name>
</gene>
<organism evidence="2 3">
    <name type="scientific">Candidatus Methanoperedens nitratireducens</name>
    <dbReference type="NCBI Taxonomy" id="1392998"/>
    <lineage>
        <taxon>Archaea</taxon>
        <taxon>Methanobacteriati</taxon>
        <taxon>Methanobacteriota</taxon>
        <taxon>Stenosarchaea group</taxon>
        <taxon>Methanomicrobia</taxon>
        <taxon>Methanosarcinales</taxon>
        <taxon>ANME-2 cluster</taxon>
        <taxon>Candidatus Methanoperedentaceae</taxon>
        <taxon>Candidatus Methanoperedens</taxon>
    </lineage>
</organism>
<proteinExistence type="predicted"/>
<evidence type="ECO:0000313" key="3">
    <source>
        <dbReference type="Proteomes" id="UP000218615"/>
    </source>
</evidence>
<dbReference type="Proteomes" id="UP000218615">
    <property type="component" value="Unassembled WGS sequence"/>
</dbReference>
<evidence type="ECO:0000259" key="1">
    <source>
        <dbReference type="Pfam" id="PF01022"/>
    </source>
</evidence>
<dbReference type="OrthoDB" id="319083at2157"/>
<dbReference type="EMBL" id="FZMP01000117">
    <property type="protein sequence ID" value="SNQ60803.1"/>
    <property type="molecule type" value="Genomic_DNA"/>
</dbReference>
<sequence length="58" mass="6560">MYVLSELFGNCPQVKIVETFAENYEDILSGPDIARMTGVTKATVYAHLNKLLKEDIIR</sequence>
<dbReference type="InterPro" id="IPR001845">
    <property type="entry name" value="HTH_ArsR_DNA-bd_dom"/>
</dbReference>
<evidence type="ECO:0000313" key="2">
    <source>
        <dbReference type="EMBL" id="SNQ60803.1"/>
    </source>
</evidence>
<dbReference type="Pfam" id="PF01022">
    <property type="entry name" value="HTH_5"/>
    <property type="match status" value="1"/>
</dbReference>
<reference evidence="3" key="1">
    <citation type="submission" date="2017-06" db="EMBL/GenBank/DDBJ databases">
        <authorList>
            <person name="Cremers G."/>
        </authorList>
    </citation>
    <scope>NUCLEOTIDE SEQUENCE [LARGE SCALE GENOMIC DNA]</scope>
</reference>
<protein>
    <recommendedName>
        <fullName evidence="1">HTH arsR-type domain-containing protein</fullName>
    </recommendedName>
</protein>
<dbReference type="InterPro" id="IPR036390">
    <property type="entry name" value="WH_DNA-bd_sf"/>
</dbReference>
<accession>A0A284VNL7</accession>
<dbReference type="Gene3D" id="1.10.10.10">
    <property type="entry name" value="Winged helix-like DNA-binding domain superfamily/Winged helix DNA-binding domain"/>
    <property type="match status" value="1"/>
</dbReference>
<feature type="domain" description="HTH arsR-type" evidence="1">
    <location>
        <begin position="32"/>
        <end position="57"/>
    </location>
</feature>
<dbReference type="RefSeq" id="WP_096205298.1">
    <property type="nucleotide sequence ID" value="NZ_FZMP01000117.1"/>
</dbReference>
<dbReference type="InterPro" id="IPR036388">
    <property type="entry name" value="WH-like_DNA-bd_sf"/>
</dbReference>
<keyword evidence="3" id="KW-1185">Reference proteome</keyword>